<dbReference type="EMBL" id="BQFW01000014">
    <property type="protein sequence ID" value="GJJ78036.1"/>
    <property type="molecule type" value="Genomic_DNA"/>
</dbReference>
<accession>A0A9P3HK16</accession>
<dbReference type="Gene3D" id="2.30.30.40">
    <property type="entry name" value="SH3 Domains"/>
    <property type="match status" value="1"/>
</dbReference>
<dbReference type="InterPro" id="IPR001452">
    <property type="entry name" value="SH3_domain"/>
</dbReference>
<dbReference type="PROSITE" id="PS50002">
    <property type="entry name" value="SH3"/>
    <property type="match status" value="1"/>
</dbReference>
<feature type="compositionally biased region" description="Low complexity" evidence="5">
    <location>
        <begin position="321"/>
        <end position="349"/>
    </location>
</feature>
<dbReference type="Proteomes" id="UP000827284">
    <property type="component" value="Unassembled WGS sequence"/>
</dbReference>
<evidence type="ECO:0000256" key="3">
    <source>
        <dbReference type="ARBA" id="ARBA00023043"/>
    </source>
</evidence>
<dbReference type="SUPFAM" id="SSF50044">
    <property type="entry name" value="SH3-domain"/>
    <property type="match status" value="2"/>
</dbReference>
<feature type="region of interest" description="Disordered" evidence="5">
    <location>
        <begin position="1"/>
        <end position="34"/>
    </location>
</feature>
<feature type="compositionally biased region" description="Low complexity" evidence="5">
    <location>
        <begin position="715"/>
        <end position="756"/>
    </location>
</feature>
<dbReference type="OrthoDB" id="5340910at2759"/>
<feature type="compositionally biased region" description="Low complexity" evidence="5">
    <location>
        <begin position="16"/>
        <end position="28"/>
    </location>
</feature>
<feature type="compositionally biased region" description="Polar residues" evidence="5">
    <location>
        <begin position="810"/>
        <end position="826"/>
    </location>
</feature>
<feature type="region of interest" description="Disordered" evidence="5">
    <location>
        <begin position="100"/>
        <end position="122"/>
    </location>
</feature>
<keyword evidence="8" id="KW-1185">Reference proteome</keyword>
<evidence type="ECO:0000256" key="2">
    <source>
        <dbReference type="ARBA" id="ARBA00022737"/>
    </source>
</evidence>
<reference evidence="7" key="2">
    <citation type="journal article" date="2022" name="Microbiol. Resour. Announc.">
        <title>Whole-Genome Sequence of Entomortierella parvispora E1425, a Mucoromycotan Fungus Associated with Burkholderiaceae-Related Endosymbiotic Bacteria.</title>
        <authorList>
            <person name="Herlambang A."/>
            <person name="Guo Y."/>
            <person name="Takashima Y."/>
            <person name="Narisawa K."/>
            <person name="Ohta H."/>
            <person name="Nishizawa T."/>
        </authorList>
    </citation>
    <scope>NUCLEOTIDE SEQUENCE</scope>
    <source>
        <strain evidence="7">E1425</strain>
    </source>
</reference>
<comment type="caution">
    <text evidence="7">The sequence shown here is derived from an EMBL/GenBank/DDBJ whole genome shotgun (WGS) entry which is preliminary data.</text>
</comment>
<dbReference type="SUPFAM" id="SSF48403">
    <property type="entry name" value="Ankyrin repeat"/>
    <property type="match status" value="1"/>
</dbReference>
<dbReference type="SMART" id="SM00248">
    <property type="entry name" value="ANK"/>
    <property type="match status" value="4"/>
</dbReference>
<dbReference type="InterPro" id="IPR036770">
    <property type="entry name" value="Ankyrin_rpt-contain_sf"/>
</dbReference>
<gene>
    <name evidence="7" type="ORF">EMPS_10395</name>
</gene>
<name>A0A9P3HK16_9FUNG</name>
<dbReference type="PANTHER" id="PTHR24198">
    <property type="entry name" value="ANKYRIN REPEAT AND PROTEIN KINASE DOMAIN-CONTAINING PROTEIN"/>
    <property type="match status" value="1"/>
</dbReference>
<feature type="region of interest" description="Disordered" evidence="5">
    <location>
        <begin position="715"/>
        <end position="826"/>
    </location>
</feature>
<feature type="compositionally biased region" description="Polar residues" evidence="5">
    <location>
        <begin position="789"/>
        <end position="798"/>
    </location>
</feature>
<feature type="compositionally biased region" description="Low complexity" evidence="5">
    <location>
        <begin position="425"/>
        <end position="442"/>
    </location>
</feature>
<keyword evidence="3" id="KW-0040">ANK repeat</keyword>
<dbReference type="SMART" id="SM00326">
    <property type="entry name" value="SH3"/>
    <property type="match status" value="2"/>
</dbReference>
<organism evidence="7 8">
    <name type="scientific">Entomortierella parvispora</name>
    <dbReference type="NCBI Taxonomy" id="205924"/>
    <lineage>
        <taxon>Eukaryota</taxon>
        <taxon>Fungi</taxon>
        <taxon>Fungi incertae sedis</taxon>
        <taxon>Mucoromycota</taxon>
        <taxon>Mortierellomycotina</taxon>
        <taxon>Mortierellomycetes</taxon>
        <taxon>Mortierellales</taxon>
        <taxon>Mortierellaceae</taxon>
        <taxon>Entomortierella</taxon>
    </lineage>
</organism>
<dbReference type="InterPro" id="IPR002110">
    <property type="entry name" value="Ankyrin_rpt"/>
</dbReference>
<protein>
    <recommendedName>
        <fullName evidence="6">SH3 domain-containing protein</fullName>
    </recommendedName>
</protein>
<feature type="domain" description="SH3" evidence="6">
    <location>
        <begin position="160"/>
        <end position="226"/>
    </location>
</feature>
<dbReference type="PANTHER" id="PTHR24198:SF165">
    <property type="entry name" value="ANKYRIN REPEAT-CONTAINING PROTEIN-RELATED"/>
    <property type="match status" value="1"/>
</dbReference>
<evidence type="ECO:0000256" key="4">
    <source>
        <dbReference type="PROSITE-ProRule" id="PRU00192"/>
    </source>
</evidence>
<feature type="region of interest" description="Disordered" evidence="5">
    <location>
        <begin position="321"/>
        <end position="364"/>
    </location>
</feature>
<evidence type="ECO:0000256" key="5">
    <source>
        <dbReference type="SAM" id="MobiDB-lite"/>
    </source>
</evidence>
<evidence type="ECO:0000259" key="6">
    <source>
        <dbReference type="PROSITE" id="PS50002"/>
    </source>
</evidence>
<dbReference type="Pfam" id="PF14604">
    <property type="entry name" value="SH3_9"/>
    <property type="match status" value="1"/>
</dbReference>
<dbReference type="CDD" id="cd00174">
    <property type="entry name" value="SH3"/>
    <property type="match status" value="1"/>
</dbReference>
<sequence length="957" mass="101179">MIPSPNQNQHRPRLAGSTSNGSSNSNGSLPNIPTQAVANNFYNNIHQPSARSPLSQETTPFGFFRHKNLSTSALPSTQNISSSSSNLVYAPVTNAYSTRTFSPSASHTDLSETSGSPYQRSAEVAKATVTQSPVLPPLPPLAKVSASASPKVNGRPPSFQYVAQYYAWWDYIARDHDELSFRKGDILLVSREFDDLWCLGSVMKHDKRTSARHGFFPLQYCSLENHCYIPPTRVAVRSTGVPGTEPGGRLSIVLPFNANAQDEMTLRPGNQVRAIHYFDDGWVLGEQIDHSGVVLSVGVFPTVVAKPITAAIVEALTAASASVGGPGSGNSTSTHNGNSGSGSVTSSPSKPRHANIGSPLVSAQDIGLVKTPRQREDSSSQNTSNFNTLYSQQNSSSHLLQHHPNNGSISSLNSSASTIKPPGSPTSSAYGSSSQSYRASPSVAPGRSPLAGHEALRLGANPNRVSVQSTSSFSNSSRTALTNMGTVTEEQVIQALQERPAQDSVLQQYLSQGGNPNIVDGNGNSLLHLAIVAHSQASVVFLLSAPDIRLDYGSPISPLYTAVRFRSWKAAQQLLIQGADPNVHDERGMSVLHIVLMFMTKGETLAEEVVHLLCENKADVNCVANDKKTIPLSMAVDRELWAEAEILMAYGANPYLIWGRDRRQSSGYGQNDGTLSNGTLPTGYYDDPLWEAVNDDKVNLVRLLLKFYYAPTSFSAASSSPSPSPSSTQSSQSFFGPQHNFAHHSSASSYSANNGSTGNVNIPNLPHGSSVPMPFAGAGGHGTPASIPSPCSAQSSPGSGALNGYMGPRTGSTDSQSMGPPMTATSVASPKLNAIQGGSGHVGSFTNASANANMIGGANPIYIVTPKVLLQALTLAKDLNHTECLQVLSRPEVTLKEGTLFGTGSYGYNQIPLLQGNGGHYHGGHGYGHGSGGSGVGGHISGKEHRNLIQKLTSLFK</sequence>
<keyword evidence="2" id="KW-0677">Repeat</keyword>
<evidence type="ECO:0000313" key="7">
    <source>
        <dbReference type="EMBL" id="GJJ78036.1"/>
    </source>
</evidence>
<proteinExistence type="predicted"/>
<feature type="compositionally biased region" description="Polar residues" evidence="5">
    <location>
        <begin position="379"/>
        <end position="388"/>
    </location>
</feature>
<evidence type="ECO:0000256" key="1">
    <source>
        <dbReference type="ARBA" id="ARBA00022443"/>
    </source>
</evidence>
<feature type="region of interest" description="Disordered" evidence="5">
    <location>
        <begin position="394"/>
        <end position="450"/>
    </location>
</feature>
<dbReference type="InterPro" id="IPR036028">
    <property type="entry name" value="SH3-like_dom_sf"/>
</dbReference>
<keyword evidence="1 4" id="KW-0728">SH3 domain</keyword>
<feature type="region of interest" description="Disordered" evidence="5">
    <location>
        <begin position="370"/>
        <end position="389"/>
    </location>
</feature>
<dbReference type="Gene3D" id="1.25.40.20">
    <property type="entry name" value="Ankyrin repeat-containing domain"/>
    <property type="match status" value="1"/>
</dbReference>
<feature type="compositionally biased region" description="Polar residues" evidence="5">
    <location>
        <begin position="100"/>
        <end position="119"/>
    </location>
</feature>
<reference evidence="7" key="1">
    <citation type="submission" date="2021-11" db="EMBL/GenBank/DDBJ databases">
        <authorList>
            <person name="Herlambang A."/>
            <person name="Guo Y."/>
            <person name="Takashima Y."/>
            <person name="Nishizawa T."/>
        </authorList>
    </citation>
    <scope>NUCLEOTIDE SEQUENCE</scope>
    <source>
        <strain evidence="7">E1425</strain>
    </source>
</reference>
<feature type="compositionally biased region" description="Low complexity" evidence="5">
    <location>
        <begin position="394"/>
        <end position="417"/>
    </location>
</feature>
<dbReference type="AlphaFoldDB" id="A0A9P3HK16"/>
<evidence type="ECO:0000313" key="8">
    <source>
        <dbReference type="Proteomes" id="UP000827284"/>
    </source>
</evidence>